<feature type="compositionally biased region" description="Polar residues" evidence="6">
    <location>
        <begin position="209"/>
        <end position="240"/>
    </location>
</feature>
<feature type="region of interest" description="Disordered" evidence="6">
    <location>
        <begin position="885"/>
        <end position="1017"/>
    </location>
</feature>
<evidence type="ECO:0000259" key="7">
    <source>
        <dbReference type="PROSITE" id="PS50600"/>
    </source>
</evidence>
<evidence type="ECO:0000313" key="8">
    <source>
        <dbReference type="EMBL" id="KAK0556877.1"/>
    </source>
</evidence>
<dbReference type="PANTHER" id="PTHR46896">
    <property type="entry name" value="SENTRIN-SPECIFIC PROTEASE"/>
    <property type="match status" value="1"/>
</dbReference>
<feature type="region of interest" description="Disordered" evidence="6">
    <location>
        <begin position="601"/>
        <end position="628"/>
    </location>
</feature>
<dbReference type="Pfam" id="PF02902">
    <property type="entry name" value="Peptidase_C48"/>
    <property type="match status" value="2"/>
</dbReference>
<evidence type="ECO:0000256" key="6">
    <source>
        <dbReference type="SAM" id="MobiDB-lite"/>
    </source>
</evidence>
<feature type="compositionally biased region" description="Basic and acidic residues" evidence="6">
    <location>
        <begin position="1530"/>
        <end position="1554"/>
    </location>
</feature>
<dbReference type="SUPFAM" id="SSF54001">
    <property type="entry name" value="Cysteine proteinases"/>
    <property type="match status" value="1"/>
</dbReference>
<feature type="compositionally biased region" description="Acidic residues" evidence="6">
    <location>
        <begin position="282"/>
        <end position="291"/>
    </location>
</feature>
<dbReference type="GO" id="GO:0006508">
    <property type="term" value="P:proteolysis"/>
    <property type="evidence" value="ECO:0007669"/>
    <property type="project" value="UniProtKB-KW"/>
</dbReference>
<keyword evidence="5" id="KW-0378">Hydrolase</keyword>
<name>A0AAN6JTJ1_9BASI</name>
<protein>
    <recommendedName>
        <fullName evidence="7">Ubiquitin-like protease family profile domain-containing protein</fullName>
    </recommendedName>
</protein>
<feature type="region of interest" description="Disordered" evidence="6">
    <location>
        <begin position="107"/>
        <end position="367"/>
    </location>
</feature>
<dbReference type="GO" id="GO:0005737">
    <property type="term" value="C:cytoplasm"/>
    <property type="evidence" value="ECO:0007669"/>
    <property type="project" value="TreeGrafter"/>
</dbReference>
<feature type="compositionally biased region" description="Polar residues" evidence="6">
    <location>
        <begin position="24"/>
        <end position="34"/>
    </location>
</feature>
<feature type="region of interest" description="Disordered" evidence="6">
    <location>
        <begin position="1195"/>
        <end position="1268"/>
    </location>
</feature>
<feature type="compositionally biased region" description="Basic and acidic residues" evidence="6">
    <location>
        <begin position="1428"/>
        <end position="1453"/>
    </location>
</feature>
<feature type="domain" description="Ubiquitin-like protease family profile" evidence="7">
    <location>
        <begin position="770"/>
        <end position="1375"/>
    </location>
</feature>
<feature type="compositionally biased region" description="Basic and acidic residues" evidence="6">
    <location>
        <begin position="292"/>
        <end position="307"/>
    </location>
</feature>
<keyword evidence="2" id="KW-0597">Phosphoprotein</keyword>
<evidence type="ECO:0000256" key="1">
    <source>
        <dbReference type="ARBA" id="ARBA00005234"/>
    </source>
</evidence>
<feature type="compositionally biased region" description="Polar residues" evidence="6">
    <location>
        <begin position="666"/>
        <end position="678"/>
    </location>
</feature>
<feature type="compositionally biased region" description="Polar residues" evidence="6">
    <location>
        <begin position="248"/>
        <end position="258"/>
    </location>
</feature>
<dbReference type="InterPro" id="IPR038765">
    <property type="entry name" value="Papain-like_cys_pep_sf"/>
</dbReference>
<keyword evidence="3" id="KW-0645">Protease</keyword>
<feature type="compositionally biased region" description="Basic and acidic residues" evidence="6">
    <location>
        <begin position="711"/>
        <end position="724"/>
    </location>
</feature>
<evidence type="ECO:0000256" key="5">
    <source>
        <dbReference type="ARBA" id="ARBA00022801"/>
    </source>
</evidence>
<feature type="compositionally biased region" description="Basic and acidic residues" evidence="6">
    <location>
        <begin position="943"/>
        <end position="953"/>
    </location>
</feature>
<feature type="compositionally biased region" description="Polar residues" evidence="6">
    <location>
        <begin position="85"/>
        <end position="95"/>
    </location>
</feature>
<dbReference type="GO" id="GO:0005634">
    <property type="term" value="C:nucleus"/>
    <property type="evidence" value="ECO:0007669"/>
    <property type="project" value="TreeGrafter"/>
</dbReference>
<dbReference type="Gene3D" id="1.10.418.20">
    <property type="match status" value="1"/>
</dbReference>
<feature type="region of interest" description="Disordered" evidence="6">
    <location>
        <begin position="644"/>
        <end position="752"/>
    </location>
</feature>
<feature type="compositionally biased region" description="Acidic residues" evidence="6">
    <location>
        <begin position="1585"/>
        <end position="1597"/>
    </location>
</feature>
<evidence type="ECO:0000313" key="9">
    <source>
        <dbReference type="Proteomes" id="UP001176517"/>
    </source>
</evidence>
<feature type="compositionally biased region" description="Polar residues" evidence="6">
    <location>
        <begin position="123"/>
        <end position="181"/>
    </location>
</feature>
<feature type="compositionally biased region" description="Basic and acidic residues" evidence="6">
    <location>
        <begin position="199"/>
        <end position="208"/>
    </location>
</feature>
<dbReference type="GO" id="GO:0016926">
    <property type="term" value="P:protein desumoylation"/>
    <property type="evidence" value="ECO:0007669"/>
    <property type="project" value="TreeGrafter"/>
</dbReference>
<evidence type="ECO:0000256" key="4">
    <source>
        <dbReference type="ARBA" id="ARBA00022786"/>
    </source>
</evidence>
<dbReference type="InterPro" id="IPR003653">
    <property type="entry name" value="Peptidase_C48_C"/>
</dbReference>
<accession>A0AAN6JTJ1</accession>
<evidence type="ECO:0000256" key="3">
    <source>
        <dbReference type="ARBA" id="ARBA00022670"/>
    </source>
</evidence>
<reference evidence="8" key="1">
    <citation type="journal article" date="2023" name="PhytoFront">
        <title>Draft Genome Resources of Seven Strains of Tilletia horrida, Causal Agent of Kernel Smut of Rice.</title>
        <authorList>
            <person name="Khanal S."/>
            <person name="Antony Babu S."/>
            <person name="Zhou X.G."/>
        </authorList>
    </citation>
    <scope>NUCLEOTIDE SEQUENCE</scope>
    <source>
        <strain evidence="8">TX6</strain>
    </source>
</reference>
<sequence length="1597" mass="175097">MSGSKYGQGTSGWHGGAVHGARGDQSSTAQRQPSGPTPGYGLPQRATQPATPGNPGYGMVSRKAASSVSSPFAQAHMKPGRPAGSNRQSDNIVATNSFTRGLLAAGASGKSSAFKRSEGGGTYPSTSSNRANGNTGSPTANLSTRLNGNRHSDSHNSNPGLQSGVSTLATAEHSNWESGTRASYPIHRSSLWSSAQDNATEKRLHREGQSAQSGRPQLQMSANGGAPQMSTDRIPSTPANESDDEGVSRSTAVQSSPLKTRDPYSVSGFRAERFMDPAGGDSYDELTEDPIDMLREVGGKRRRDDRPTMPSIPPDVQDDDEDELRNENTIHISSGEEDVDEPIHRHKRRKGQPPSSPSPGSSSGASVQILEETPTRTIESINDIADAQWNSSVGLPRPPSLKAYMHLNGESGGMTAIRSAEQLNSAASGNKQTKRARPQGLPEGHRYDFQHFFLGEAYIPGPHQAQFVQNHNKFTLHLKIPTAEEPHVITIDSEDVHSYVSCAEEVLAPIIFSLMLVPDCAKDLLLQKIVVPEYKYDSRSHSPLGHLVGIMGKGQRALDFITDWRRFCKKLKTPNKEILDQNGVNGFLTPYERALGAYPGSHRQTLANDPQRAAPEIKPATRADLSASTSEFYAPLSRAKQFPRVERASSPLPNIPRRAERLERGASNQGESSMSTLTKRARPGPARRSEGQNQDSVPDDVPVHPRTRGQTQREKDFIEEKEFIENNLMEKMSEQTDTSSGPRNRSAKPKPSWTVDSQLLRWPMSGPGAIQMFRSDLDKLDEGEFLNDTLIEFGLKYLLHQKEREAHRMAAAFYLYSSFLFKRLTDSRDIFKTYENVRKWTGKHDVFEKDYLVLPMNEHLHWYLAIITHPSKILKRRRRQDFEVVNPLRRSARGRRSGQTLPDDDEASDTNSHGSRSLSERQHKAFANPRTNSEFSPSPGPEKVQRSAERSSSEESPIGDLEPDNRTGASAAQIKHRRVAHERLEQSLAESETLDEDGRSDVYELESNSSDCRNDADSTEKVNSIFSAMGHPGIANFFNHPPGVPIVAGPEHHSTPPPQATARRANNLLNPQVYSPSEQKIHQHLDQSPNAVSVASPIIEIRPSNIDLVGTAPHSSDTELQPMEGIEQSLGQMQVQSDAVDSVGSAVGMDLDEEDIQILVADRAKRAALDAVLAEGTNAADHEFDENSCIRNSGRGTLVGGSGPAPHRIPETIKPGQPSMRSPRVQSGPIEIEDADVAPPHPPRPSSTRPVPRQYEGKASRADVSNISAATRSTTIKKKTREYNDELPTIIFFDSLSASHRSASTTLSKYLRLEALDKKRDVMEKLGITWEEDNAESKKAAIEQLPDCNVVNAIVPEQPNSCDCGVYLLHFFRQFLTAPRRFEDLIVSQHREGVPYRASNVSSKWDAEEGPKQRKFWHNLITKLSSEWEEKRKEEEAKRAQDKKERQAEERAAEAASADKPPVDVRPQPKSTETEPSAATARVEGQAETSTGRNLRPRISAPLRGATEGRGDGTGRHQALPRGDAMKQAAGRDRSGPAASVKERTGSAASEERSGTPAPAPTLSKGKGKGKSQGPGSGSVIDLTVSDEESDDERSRR</sequence>
<feature type="region of interest" description="Disordered" evidence="6">
    <location>
        <begin position="1428"/>
        <end position="1597"/>
    </location>
</feature>
<dbReference type="PROSITE" id="PS50600">
    <property type="entry name" value="ULP_PROTEASE"/>
    <property type="match status" value="1"/>
</dbReference>
<dbReference type="Gene3D" id="3.40.395.10">
    <property type="entry name" value="Adenoviral Proteinase, Chain A"/>
    <property type="match status" value="1"/>
</dbReference>
<feature type="region of interest" description="Disordered" evidence="6">
    <location>
        <begin position="1"/>
        <end position="95"/>
    </location>
</feature>
<dbReference type="InterPro" id="IPR051947">
    <property type="entry name" value="Sentrin-specific_protease"/>
</dbReference>
<feature type="compositionally biased region" description="Gly residues" evidence="6">
    <location>
        <begin position="9"/>
        <end position="18"/>
    </location>
</feature>
<dbReference type="GO" id="GO:0070139">
    <property type="term" value="F:SUMO-specific endopeptidase activity"/>
    <property type="evidence" value="ECO:0007669"/>
    <property type="project" value="TreeGrafter"/>
</dbReference>
<comment type="similarity">
    <text evidence="1">Belongs to the peptidase C48 family.</text>
</comment>
<keyword evidence="4" id="KW-0833">Ubl conjugation pathway</keyword>
<keyword evidence="9" id="KW-1185">Reference proteome</keyword>
<proteinExistence type="inferred from homology"/>
<organism evidence="8 9">
    <name type="scientific">Tilletia horrida</name>
    <dbReference type="NCBI Taxonomy" id="155126"/>
    <lineage>
        <taxon>Eukaryota</taxon>
        <taxon>Fungi</taxon>
        <taxon>Dikarya</taxon>
        <taxon>Basidiomycota</taxon>
        <taxon>Ustilaginomycotina</taxon>
        <taxon>Exobasidiomycetes</taxon>
        <taxon>Tilletiales</taxon>
        <taxon>Tilletiaceae</taxon>
        <taxon>Tilletia</taxon>
    </lineage>
</organism>
<gene>
    <name evidence="8" type="ORF">OC846_000904</name>
</gene>
<dbReference type="PANTHER" id="PTHR46896:SF3">
    <property type="entry name" value="FI06413P-RELATED"/>
    <property type="match status" value="1"/>
</dbReference>
<comment type="caution">
    <text evidence="8">The sequence shown here is derived from an EMBL/GenBank/DDBJ whole genome shotgun (WGS) entry which is preliminary data.</text>
</comment>
<evidence type="ECO:0000256" key="2">
    <source>
        <dbReference type="ARBA" id="ARBA00022553"/>
    </source>
</evidence>
<dbReference type="EMBL" id="JAPDMZ010000010">
    <property type="protein sequence ID" value="KAK0556877.1"/>
    <property type="molecule type" value="Genomic_DNA"/>
</dbReference>
<dbReference type="Proteomes" id="UP001176517">
    <property type="component" value="Unassembled WGS sequence"/>
</dbReference>